<keyword evidence="2" id="KW-0378">Hydrolase</keyword>
<keyword evidence="5" id="KW-1185">Reference proteome</keyword>
<evidence type="ECO:0000256" key="1">
    <source>
        <dbReference type="ARBA" id="ARBA00022723"/>
    </source>
</evidence>
<feature type="domain" description="HIRAN" evidence="3">
    <location>
        <begin position="2"/>
        <end position="36"/>
    </location>
</feature>
<protein>
    <recommendedName>
        <fullName evidence="3">HIRAN domain-containing protein</fullName>
    </recommendedName>
</protein>
<dbReference type="Gene3D" id="3.30.70.2330">
    <property type="match status" value="1"/>
</dbReference>
<evidence type="ECO:0000259" key="3">
    <source>
        <dbReference type="Pfam" id="PF08797"/>
    </source>
</evidence>
<dbReference type="EMBL" id="SSTI01000007">
    <property type="protein sequence ID" value="THG39537.1"/>
    <property type="molecule type" value="Genomic_DNA"/>
</dbReference>
<organism evidence="4 5">
    <name type="scientific">Sphingomonas olei</name>
    <dbReference type="NCBI Taxonomy" id="1886787"/>
    <lineage>
        <taxon>Bacteria</taxon>
        <taxon>Pseudomonadati</taxon>
        <taxon>Pseudomonadota</taxon>
        <taxon>Alphaproteobacteria</taxon>
        <taxon>Sphingomonadales</taxon>
        <taxon>Sphingomonadaceae</taxon>
        <taxon>Sphingomonas</taxon>
    </lineage>
</organism>
<evidence type="ECO:0000313" key="4">
    <source>
        <dbReference type="EMBL" id="THG39537.1"/>
    </source>
</evidence>
<dbReference type="RefSeq" id="WP_136451617.1">
    <property type="nucleotide sequence ID" value="NZ_SSTI01000007.1"/>
</dbReference>
<dbReference type="InterPro" id="IPR014905">
    <property type="entry name" value="HIRAN"/>
</dbReference>
<reference evidence="4 5" key="1">
    <citation type="submission" date="2019-04" db="EMBL/GenBank/DDBJ databases">
        <title>Microbes associate with the intestines of laboratory mice.</title>
        <authorList>
            <person name="Navarre W."/>
            <person name="Wong E."/>
            <person name="Huang K.C."/>
            <person name="Tropini C."/>
            <person name="Ng K."/>
            <person name="Yu B."/>
        </authorList>
    </citation>
    <scope>NUCLEOTIDE SEQUENCE [LARGE SCALE GENOMIC DNA]</scope>
    <source>
        <strain evidence="4 5">NM83_B4-11</strain>
    </source>
</reference>
<sequence length="37" mass="3884">MCEPGEPVHLVPEPTNEHDPAAVAVFSARGIQIGSVE</sequence>
<proteinExistence type="predicted"/>
<dbReference type="Pfam" id="PF08797">
    <property type="entry name" value="HIRAN"/>
    <property type="match status" value="1"/>
</dbReference>
<dbReference type="Proteomes" id="UP000308038">
    <property type="component" value="Unassembled WGS sequence"/>
</dbReference>
<accession>A0ABY2QGH9</accession>
<comment type="caution">
    <text evidence="4">The sequence shown here is derived from an EMBL/GenBank/DDBJ whole genome shotgun (WGS) entry which is preliminary data.</text>
</comment>
<evidence type="ECO:0000313" key="5">
    <source>
        <dbReference type="Proteomes" id="UP000308038"/>
    </source>
</evidence>
<keyword evidence="1" id="KW-0479">Metal-binding</keyword>
<evidence type="ECO:0000256" key="2">
    <source>
        <dbReference type="ARBA" id="ARBA00022801"/>
    </source>
</evidence>
<name>A0ABY2QGH9_9SPHN</name>
<gene>
    <name evidence="4" type="ORF">E5988_10180</name>
</gene>